<dbReference type="EMBL" id="JAHQXF010000001">
    <property type="protein sequence ID" value="MBV0923849.1"/>
    <property type="molecule type" value="Genomic_DNA"/>
</dbReference>
<feature type="transmembrane region" description="Helical" evidence="1">
    <location>
        <begin position="112"/>
        <end position="133"/>
    </location>
</feature>
<keyword evidence="1" id="KW-0472">Membrane</keyword>
<dbReference type="OrthoDB" id="386695at2157"/>
<dbReference type="Pfam" id="PF24363">
    <property type="entry name" value="DUF7519"/>
    <property type="match status" value="1"/>
</dbReference>
<organism evidence="2 3">
    <name type="scientific">Haloarcula limicola</name>
    <dbReference type="NCBI Taxonomy" id="1429915"/>
    <lineage>
        <taxon>Archaea</taxon>
        <taxon>Methanobacteriati</taxon>
        <taxon>Methanobacteriota</taxon>
        <taxon>Stenosarchaea group</taxon>
        <taxon>Halobacteria</taxon>
        <taxon>Halobacteriales</taxon>
        <taxon>Haloarculaceae</taxon>
        <taxon>Haloarcula</taxon>
    </lineage>
</organism>
<reference evidence="2 3" key="1">
    <citation type="submission" date="2021-06" db="EMBL/GenBank/DDBJ databases">
        <title>New haloarchaea isolates fom saline soil.</title>
        <authorList>
            <person name="Duran-Viseras A."/>
            <person name="Sanchez-Porro C.S."/>
            <person name="Ventosa A."/>
        </authorList>
    </citation>
    <scope>NUCLEOTIDE SEQUENCE [LARGE SCALE GENOMIC DNA]</scope>
    <source>
        <strain evidence="2 3">JCM 183640</strain>
    </source>
</reference>
<dbReference type="Proteomes" id="UP000766550">
    <property type="component" value="Unassembled WGS sequence"/>
</dbReference>
<proteinExistence type="predicted"/>
<keyword evidence="1" id="KW-0812">Transmembrane</keyword>
<keyword evidence="1" id="KW-1133">Transmembrane helix</keyword>
<evidence type="ECO:0000256" key="1">
    <source>
        <dbReference type="SAM" id="Phobius"/>
    </source>
</evidence>
<feature type="transmembrane region" description="Helical" evidence="1">
    <location>
        <begin position="140"/>
        <end position="157"/>
    </location>
</feature>
<sequence length="158" mass="15285">MRRVRLVGVAAVAAALFGALAVATTRGSPVALVGVAAVTGGVVRSRRGAVTVGAAVVALGVLVAGVLGSGTVPLLFGVAAAVLAWDFGHYAVSLDESLTDGAVTHNAEVVRVAGGTLVAALTVGVVSAAGLTVAVPAADTLTATLLFAGTILTVYAVR</sequence>
<dbReference type="RefSeq" id="WP_162316950.1">
    <property type="nucleotide sequence ID" value="NZ_JAHQXF010000001.1"/>
</dbReference>
<name>A0A8J8C489_9EURY</name>
<feature type="transmembrane region" description="Helical" evidence="1">
    <location>
        <begin position="48"/>
        <end position="67"/>
    </location>
</feature>
<dbReference type="AlphaFoldDB" id="A0A8J8C489"/>
<gene>
    <name evidence="2" type="ORF">KTS45_06500</name>
</gene>
<evidence type="ECO:0000313" key="3">
    <source>
        <dbReference type="Proteomes" id="UP000766550"/>
    </source>
</evidence>
<dbReference type="InterPro" id="IPR055941">
    <property type="entry name" value="DUF7519"/>
</dbReference>
<accession>A0A8J8C489</accession>
<protein>
    <submittedName>
        <fullName evidence="2">Uncharacterized protein</fullName>
    </submittedName>
</protein>
<comment type="caution">
    <text evidence="2">The sequence shown here is derived from an EMBL/GenBank/DDBJ whole genome shotgun (WGS) entry which is preliminary data.</text>
</comment>
<evidence type="ECO:0000313" key="2">
    <source>
        <dbReference type="EMBL" id="MBV0923849.1"/>
    </source>
</evidence>
<keyword evidence="3" id="KW-1185">Reference proteome</keyword>